<evidence type="ECO:0000256" key="3">
    <source>
        <dbReference type="ARBA" id="ARBA00022989"/>
    </source>
</evidence>
<keyword evidence="2 5" id="KW-0812">Transmembrane</keyword>
<protein>
    <submittedName>
        <fullName evidence="7">O-antigen ligase family protein</fullName>
    </submittedName>
</protein>
<evidence type="ECO:0000313" key="8">
    <source>
        <dbReference type="Proteomes" id="UP000663791"/>
    </source>
</evidence>
<dbReference type="PANTHER" id="PTHR37422">
    <property type="entry name" value="TEICHURONIC ACID BIOSYNTHESIS PROTEIN TUAE"/>
    <property type="match status" value="1"/>
</dbReference>
<sequence length="423" mass="44336">MAAQFVDVTLGSAGSFVISAQKLVAILILPLGVVLMRRLVVPGALVALSAIIVLAFCAGPLLSDTPKATLFASVLAILLNLASAIVLYSALTRDRAAIGLFAWVWIAASAVTAAVCLGQMLGALPLYTVTEEALSRRDVVAGLRRGTGFKFDPNFAAMMLVVGLGFVRTLVRPPARWLLSLLLIVGIICTFSRMGLIVAAIVMIMSSGGMHRSSASRVVGRAGALIAVGVVGRVLYEFTSGQVRDYVDSRTQDLMSGVDLVLGRNAGASSTGSAVERADLVGATVGIIRDHWMFGLGPNNLQEELAWAIGADKGAHNTYLESLAIGGIFGLLGLIFYFAICRTSLRSLSAQAAPGSLANTRRAVSLLCLSAALMAVVLTINYNSFLFLPITVALAFRCISAPVDNERGPGEVASVGKVQARAW</sequence>
<keyword evidence="8" id="KW-1185">Reference proteome</keyword>
<feature type="transmembrane region" description="Helical" evidence="5">
    <location>
        <begin position="69"/>
        <end position="91"/>
    </location>
</feature>
<feature type="transmembrane region" description="Helical" evidence="5">
    <location>
        <begin position="177"/>
        <end position="206"/>
    </location>
</feature>
<evidence type="ECO:0000259" key="6">
    <source>
        <dbReference type="Pfam" id="PF04932"/>
    </source>
</evidence>
<feature type="transmembrane region" description="Helical" evidence="5">
    <location>
        <begin position="103"/>
        <end position="127"/>
    </location>
</feature>
<feature type="transmembrane region" description="Helical" evidence="5">
    <location>
        <begin position="218"/>
        <end position="236"/>
    </location>
</feature>
<keyword evidence="3 5" id="KW-1133">Transmembrane helix</keyword>
<dbReference type="GO" id="GO:0016020">
    <property type="term" value="C:membrane"/>
    <property type="evidence" value="ECO:0007669"/>
    <property type="project" value="UniProtKB-SubCell"/>
</dbReference>
<comment type="caution">
    <text evidence="7">The sequence shown here is derived from an EMBL/GenBank/DDBJ whole genome shotgun (WGS) entry which is preliminary data.</text>
</comment>
<gene>
    <name evidence="7" type="ORF">JK386_00540</name>
</gene>
<comment type="subcellular location">
    <subcellularLocation>
        <location evidence="1">Membrane</location>
        <topology evidence="1">Multi-pass membrane protein</topology>
    </subcellularLocation>
</comment>
<feature type="domain" description="O-antigen ligase-related" evidence="6">
    <location>
        <begin position="179"/>
        <end position="334"/>
    </location>
</feature>
<evidence type="ECO:0000313" key="7">
    <source>
        <dbReference type="EMBL" id="MBM9458386.1"/>
    </source>
</evidence>
<keyword evidence="4 5" id="KW-0472">Membrane</keyword>
<dbReference type="Proteomes" id="UP000663791">
    <property type="component" value="Unassembled WGS sequence"/>
</dbReference>
<dbReference type="Pfam" id="PF04932">
    <property type="entry name" value="Wzy_C"/>
    <property type="match status" value="1"/>
</dbReference>
<feature type="transmembrane region" description="Helical" evidence="5">
    <location>
        <begin position="39"/>
        <end position="62"/>
    </location>
</feature>
<evidence type="ECO:0000256" key="2">
    <source>
        <dbReference type="ARBA" id="ARBA00022692"/>
    </source>
</evidence>
<dbReference type="EMBL" id="JAERTX010000001">
    <property type="protein sequence ID" value="MBM9458386.1"/>
    <property type="molecule type" value="Genomic_DNA"/>
</dbReference>
<dbReference type="InterPro" id="IPR051533">
    <property type="entry name" value="WaaL-like"/>
</dbReference>
<dbReference type="AlphaFoldDB" id="A0A938XY94"/>
<proteinExistence type="predicted"/>
<name>A0A938XY94_9ACTN</name>
<feature type="transmembrane region" description="Helical" evidence="5">
    <location>
        <begin position="12"/>
        <end position="33"/>
    </location>
</feature>
<dbReference type="GO" id="GO:0016874">
    <property type="term" value="F:ligase activity"/>
    <property type="evidence" value="ECO:0007669"/>
    <property type="project" value="UniProtKB-KW"/>
</dbReference>
<dbReference type="PANTHER" id="PTHR37422:SF13">
    <property type="entry name" value="LIPOPOLYSACCHARIDE BIOSYNTHESIS PROTEIN PA4999-RELATED"/>
    <property type="match status" value="1"/>
</dbReference>
<accession>A0A938XY94</accession>
<dbReference type="InterPro" id="IPR007016">
    <property type="entry name" value="O-antigen_ligase-rel_domated"/>
</dbReference>
<organism evidence="7 8">
    <name type="scientific">Nocardioides faecalis</name>
    <dbReference type="NCBI Taxonomy" id="2803858"/>
    <lineage>
        <taxon>Bacteria</taxon>
        <taxon>Bacillati</taxon>
        <taxon>Actinomycetota</taxon>
        <taxon>Actinomycetes</taxon>
        <taxon>Propionibacteriales</taxon>
        <taxon>Nocardioidaceae</taxon>
        <taxon>Nocardioides</taxon>
    </lineage>
</organism>
<keyword evidence="7" id="KW-0436">Ligase</keyword>
<feature type="transmembrane region" description="Helical" evidence="5">
    <location>
        <begin position="154"/>
        <end position="171"/>
    </location>
</feature>
<evidence type="ECO:0000256" key="5">
    <source>
        <dbReference type="SAM" id="Phobius"/>
    </source>
</evidence>
<evidence type="ECO:0000256" key="4">
    <source>
        <dbReference type="ARBA" id="ARBA00023136"/>
    </source>
</evidence>
<feature type="transmembrane region" description="Helical" evidence="5">
    <location>
        <begin position="323"/>
        <end position="342"/>
    </location>
</feature>
<feature type="transmembrane region" description="Helical" evidence="5">
    <location>
        <begin position="363"/>
        <end position="382"/>
    </location>
</feature>
<reference evidence="7" key="1">
    <citation type="submission" date="2021-01" db="EMBL/GenBank/DDBJ databases">
        <title>Novel species in genus Nocardioides.</title>
        <authorList>
            <person name="Zhang G."/>
        </authorList>
    </citation>
    <scope>NUCLEOTIDE SEQUENCE</scope>
    <source>
        <strain evidence="7">Zg-536</strain>
    </source>
</reference>
<evidence type="ECO:0000256" key="1">
    <source>
        <dbReference type="ARBA" id="ARBA00004141"/>
    </source>
</evidence>
<dbReference type="RefSeq" id="WP_205289697.1">
    <property type="nucleotide sequence ID" value="NZ_CP074406.1"/>
</dbReference>